<dbReference type="Proteomes" id="UP000705508">
    <property type="component" value="Unassembled WGS sequence"/>
</dbReference>
<dbReference type="EMBL" id="JACJKS010000013">
    <property type="protein sequence ID" value="MBM6948870.1"/>
    <property type="molecule type" value="Genomic_DNA"/>
</dbReference>
<name>A0A938XB94_9CLOT</name>
<protein>
    <submittedName>
        <fullName evidence="2">Uncharacterized protein</fullName>
    </submittedName>
</protein>
<organism evidence="2 3">
    <name type="scientific">Mordavella massiliensis</name>
    <dbReference type="NCBI Taxonomy" id="1871024"/>
    <lineage>
        <taxon>Bacteria</taxon>
        <taxon>Bacillati</taxon>
        <taxon>Bacillota</taxon>
        <taxon>Clostridia</taxon>
        <taxon>Eubacteriales</taxon>
        <taxon>Clostridiaceae</taxon>
        <taxon>Mordavella</taxon>
    </lineage>
</organism>
<gene>
    <name evidence="2" type="ORF">H6A20_09430</name>
</gene>
<evidence type="ECO:0000313" key="3">
    <source>
        <dbReference type="Proteomes" id="UP000705508"/>
    </source>
</evidence>
<feature type="region of interest" description="Disordered" evidence="1">
    <location>
        <begin position="1"/>
        <end position="27"/>
    </location>
</feature>
<evidence type="ECO:0000313" key="2">
    <source>
        <dbReference type="EMBL" id="MBM6948870.1"/>
    </source>
</evidence>
<comment type="caution">
    <text evidence="2">The sequence shown here is derived from an EMBL/GenBank/DDBJ whole genome shotgun (WGS) entry which is preliminary data.</text>
</comment>
<proteinExistence type="predicted"/>
<evidence type="ECO:0000256" key="1">
    <source>
        <dbReference type="SAM" id="MobiDB-lite"/>
    </source>
</evidence>
<dbReference type="AlphaFoldDB" id="A0A938XB94"/>
<reference evidence="2" key="2">
    <citation type="journal article" date="2021" name="Sci. Rep.">
        <title>The distribution of antibiotic resistance genes in chicken gut microbiota commensals.</title>
        <authorList>
            <person name="Juricova H."/>
            <person name="Matiasovicova J."/>
            <person name="Kubasova T."/>
            <person name="Cejkova D."/>
            <person name="Rychlik I."/>
        </authorList>
    </citation>
    <scope>NUCLEOTIDE SEQUENCE</scope>
    <source>
        <strain evidence="2">An582</strain>
    </source>
</reference>
<sequence>MHHSFPIGSLSGPPLPKLLPKPLSSGKPPPWNMCIICRISVISGPPDACREAEPGSPAPGGAMSCIISIMLMADRIISTVSACPPR</sequence>
<reference evidence="2" key="1">
    <citation type="submission" date="2020-08" db="EMBL/GenBank/DDBJ databases">
        <authorList>
            <person name="Cejkova D."/>
            <person name="Kubasova T."/>
            <person name="Jahodarova E."/>
            <person name="Rychlik I."/>
        </authorList>
    </citation>
    <scope>NUCLEOTIDE SEQUENCE</scope>
    <source>
        <strain evidence="2">An582</strain>
    </source>
</reference>
<accession>A0A938XB94</accession>